<feature type="compositionally biased region" description="Basic and acidic residues" evidence="1">
    <location>
        <begin position="67"/>
        <end position="76"/>
    </location>
</feature>
<dbReference type="Proteomes" id="UP001307849">
    <property type="component" value="Unassembled WGS sequence"/>
</dbReference>
<sequence>MSSAPGLVGYSQDPSGTPDQSDEAAAKEEFESIKPRAEERANDARKNASKSVRDASGAEYGPNQRSDAFKRGEKIGVDVGSENSAGGTTAVPEPADRTDSEFEKRKRSEGVGREVPASINPSSKEPNPGDYYGSTGGY</sequence>
<proteinExistence type="predicted"/>
<organism evidence="2 3">
    <name type="scientific">Arthrobotrys conoides</name>
    <dbReference type="NCBI Taxonomy" id="74498"/>
    <lineage>
        <taxon>Eukaryota</taxon>
        <taxon>Fungi</taxon>
        <taxon>Dikarya</taxon>
        <taxon>Ascomycota</taxon>
        <taxon>Pezizomycotina</taxon>
        <taxon>Orbiliomycetes</taxon>
        <taxon>Orbiliales</taxon>
        <taxon>Orbiliaceae</taxon>
        <taxon>Arthrobotrys</taxon>
    </lineage>
</organism>
<gene>
    <name evidence="2" type="ORF">TWF506_002975</name>
</gene>
<dbReference type="EMBL" id="JAVHJM010000011">
    <property type="protein sequence ID" value="KAK6502395.1"/>
    <property type="molecule type" value="Genomic_DNA"/>
</dbReference>
<comment type="caution">
    <text evidence="2">The sequence shown here is derived from an EMBL/GenBank/DDBJ whole genome shotgun (WGS) entry which is preliminary data.</text>
</comment>
<evidence type="ECO:0000256" key="1">
    <source>
        <dbReference type="SAM" id="MobiDB-lite"/>
    </source>
</evidence>
<feature type="region of interest" description="Disordered" evidence="1">
    <location>
        <begin position="1"/>
        <end position="138"/>
    </location>
</feature>
<name>A0AAN8RUB5_9PEZI</name>
<feature type="compositionally biased region" description="Basic and acidic residues" evidence="1">
    <location>
        <begin position="94"/>
        <end position="112"/>
    </location>
</feature>
<dbReference type="AlphaFoldDB" id="A0AAN8RUB5"/>
<evidence type="ECO:0000313" key="2">
    <source>
        <dbReference type="EMBL" id="KAK6502395.1"/>
    </source>
</evidence>
<protein>
    <submittedName>
        <fullName evidence="2">Uncharacterized protein</fullName>
    </submittedName>
</protein>
<evidence type="ECO:0000313" key="3">
    <source>
        <dbReference type="Proteomes" id="UP001307849"/>
    </source>
</evidence>
<keyword evidence="3" id="KW-1185">Reference proteome</keyword>
<accession>A0AAN8RUB5</accession>
<feature type="compositionally biased region" description="Basic and acidic residues" evidence="1">
    <location>
        <begin position="24"/>
        <end position="46"/>
    </location>
</feature>
<reference evidence="2 3" key="1">
    <citation type="submission" date="2019-10" db="EMBL/GenBank/DDBJ databases">
        <authorList>
            <person name="Palmer J.M."/>
        </authorList>
    </citation>
    <scope>NUCLEOTIDE SEQUENCE [LARGE SCALE GENOMIC DNA]</scope>
    <source>
        <strain evidence="2 3">TWF506</strain>
    </source>
</reference>